<feature type="compositionally biased region" description="Basic and acidic residues" evidence="4">
    <location>
        <begin position="569"/>
        <end position="587"/>
    </location>
</feature>
<evidence type="ECO:0000313" key="6">
    <source>
        <dbReference type="Proteomes" id="UP000504606"/>
    </source>
</evidence>
<feature type="compositionally biased region" description="Polar residues" evidence="4">
    <location>
        <begin position="1963"/>
        <end position="1985"/>
    </location>
</feature>
<dbReference type="OrthoDB" id="2448405at2759"/>
<protein>
    <submittedName>
        <fullName evidence="7">Serine-rich adhesin for platelets-like</fullName>
    </submittedName>
</protein>
<feature type="compositionally biased region" description="Polar residues" evidence="4">
    <location>
        <begin position="1048"/>
        <end position="1059"/>
    </location>
</feature>
<accession>A0A9C6X447</accession>
<feature type="region of interest" description="Disordered" evidence="4">
    <location>
        <begin position="882"/>
        <end position="937"/>
    </location>
</feature>
<feature type="compositionally biased region" description="Polar residues" evidence="4">
    <location>
        <begin position="711"/>
        <end position="721"/>
    </location>
</feature>
<keyword evidence="6" id="KW-1185">Reference proteome</keyword>
<feature type="region of interest" description="Disordered" evidence="4">
    <location>
        <begin position="1703"/>
        <end position="1727"/>
    </location>
</feature>
<feature type="compositionally biased region" description="Polar residues" evidence="4">
    <location>
        <begin position="342"/>
        <end position="355"/>
    </location>
</feature>
<feature type="compositionally biased region" description="Low complexity" evidence="4">
    <location>
        <begin position="1917"/>
        <end position="1928"/>
    </location>
</feature>
<dbReference type="GO" id="GO:0005813">
    <property type="term" value="C:centrosome"/>
    <property type="evidence" value="ECO:0007669"/>
    <property type="project" value="UniProtKB-SubCell"/>
</dbReference>
<feature type="region of interest" description="Disordered" evidence="4">
    <location>
        <begin position="1877"/>
        <end position="1929"/>
    </location>
</feature>
<feature type="compositionally biased region" description="Polar residues" evidence="4">
    <location>
        <begin position="588"/>
        <end position="602"/>
    </location>
</feature>
<feature type="region of interest" description="Disordered" evidence="4">
    <location>
        <begin position="1"/>
        <end position="55"/>
    </location>
</feature>
<feature type="region of interest" description="Disordered" evidence="4">
    <location>
        <begin position="617"/>
        <end position="639"/>
    </location>
</feature>
<feature type="region of interest" description="Disordered" evidence="4">
    <location>
        <begin position="990"/>
        <end position="1107"/>
    </location>
</feature>
<feature type="region of interest" description="Disordered" evidence="4">
    <location>
        <begin position="268"/>
        <end position="380"/>
    </location>
</feature>
<feature type="region of interest" description="Disordered" evidence="4">
    <location>
        <begin position="547"/>
        <end position="602"/>
    </location>
</feature>
<dbReference type="InterPro" id="IPR029299">
    <property type="entry name" value="ALMS_motif"/>
</dbReference>
<feature type="compositionally biased region" description="Basic and acidic residues" evidence="4">
    <location>
        <begin position="328"/>
        <end position="341"/>
    </location>
</feature>
<evidence type="ECO:0000259" key="5">
    <source>
        <dbReference type="Pfam" id="PF15309"/>
    </source>
</evidence>
<evidence type="ECO:0000256" key="2">
    <source>
        <dbReference type="ARBA" id="ARBA00022490"/>
    </source>
</evidence>
<feature type="region of interest" description="Disordered" evidence="4">
    <location>
        <begin position="1275"/>
        <end position="1381"/>
    </location>
</feature>
<organism evidence="6 7">
    <name type="scientific">Frankliniella occidentalis</name>
    <name type="common">Western flower thrips</name>
    <name type="synonym">Euthrips occidentalis</name>
    <dbReference type="NCBI Taxonomy" id="133901"/>
    <lineage>
        <taxon>Eukaryota</taxon>
        <taxon>Metazoa</taxon>
        <taxon>Ecdysozoa</taxon>
        <taxon>Arthropoda</taxon>
        <taxon>Hexapoda</taxon>
        <taxon>Insecta</taxon>
        <taxon>Pterygota</taxon>
        <taxon>Neoptera</taxon>
        <taxon>Paraneoptera</taxon>
        <taxon>Thysanoptera</taxon>
        <taxon>Terebrantia</taxon>
        <taxon>Thripoidea</taxon>
        <taxon>Thripidae</taxon>
        <taxon>Frankliniella</taxon>
    </lineage>
</organism>
<dbReference type="GeneID" id="113204738"/>
<feature type="compositionally biased region" description="Polar residues" evidence="4">
    <location>
        <begin position="1286"/>
        <end position="1303"/>
    </location>
</feature>
<keyword evidence="2" id="KW-0963">Cytoplasm</keyword>
<feature type="region of interest" description="Disordered" evidence="4">
    <location>
        <begin position="485"/>
        <end position="504"/>
    </location>
</feature>
<sequence>MDSKSGKSQARRQHQDPDQVSSRRPNRLFLSETIPPPTHHQPQSNQNRSHNLSDRIHEYYEKLVKTSHLKKADNTAASHQFPPSNFQNRFDAAPKFGESLHPPVPVRSALQPANSNTRQSYTVFVEDPTGAFQQYVKKKPSSDVNEPSYIDSSLHKADVSSVTSNLRGLMDRKKSPSTSSRGQCSLCHSSNHSTQNCTLQSRVPAEHDGYPTDPVHIANSPPTRHSNLGNENQGDGSEERNTSAVSFPKKRNIPANINISCERDVIGQEKSPVSKSHPTSSTALSTSSSNGDTVPRERKKWVRPPLVGQAASSSEKSPFMSPAVFDCLDDHNPSLDRRKQTSNELQLSSSTGSDQPDSRDPTKGFSHQKSSYFDSSNKSTSGLLQGDDFYSCVDRDTSSAAVAQQLTSEGEQGLSDSYAGGRVSPSSSVTSNRRLEWDSGADVGYNQMYGSATPDASSSGLCTIERMALAQGCSVALHLRLDPEGTTVPASSSGLPAPVLPSPAQDKQLRNLLGKPTAESTPVDQLPHVVKALRKYRHDVKTMVSPIFQDSKKDDAEQQNLSNPYAQDCEDKIDQPKSDEQKSKDSDTAGSSPTPFHRQLSNSMQDLRECVIIESEMQKSQSDPDVSGEAPISASRPDHSKLLKEISRGRNIADTLVATHSISSGSDATLVRVGTEEDLAIDVRENEAESNPQQISKIATEILVGSVRPDTPTSFTKQPSQSKEESTQSDHVQTDQGKFFKSKSCYNRESVVSKPEQNKSSGNMHVCSDSDHVRGLHHHFGVLCSTVLGGHIQSSVQPNTGSQPENIIHGPDRVYVPSGNQCNEETIQSPHPQISEFLAGESTGSSAFHSDVPQEENVPCASTLTGRANSFEYLPGHMYEKKSSLGLRKQERPPGISTSTETDSEPVRPLSRAAHRKMMDSSSHDTEDERLWGSPRVGSNTLVQDLERGVNLLKGVMENKSAGRRCKRELVRRIIKKLVSSEYVEDMIEKERTRHQTHSPFSPRKTKYQERQDRNIRSKRYVGIERQDISGESDEPKRAHNVRRKLPTYQSTHHSQGPRTLSTLASGSKSSSLWSSNADSTSGSISLSGSSENQKESKTSVKTNPLYDYQQENSADWLKPTTQSEKLFEMRKNGTSHAEKHLASLIGLPPPETAMNPIAFKNDTQNQLSWVKNEINNLKILKQLLQKQQSLKQSLDPNMCQTNLTAMPVTGLKQTMQMADCTSPDIPESHSPKLKPSRMRQWISLESDTSAGFGLSNNTASSRDSHWQDVEVACPGEHDSLPHRTVSISDGDQGTDASCSLSNRKSDGSHKSTPQVVHKPRRRSVSISDNDQHFGPPSESDIAVQKKRSDCHCGKPEARGVRPPRISTYGPPPRNLSSDKLSKQVCESCTSHSYVAKRDTVLPSGNTHGAMSNRGVSSLGATRPNVVGQQSEYQREAAKCSCGSAQVQSKSCCSSSSGAMPLQTTGAVKKGTSSTSHQIVPKVVAEVTSGPTPPLPGGGLVRVHIETEELDSARAKSDSQRSSVLKERVHIAEVSEDQISSGNIPSDDSITKAVRHAVSSKVKALKNIGQIEEAEVKIRVKVTPGQVSDDALAHSGRGRVLKSQDLEDENIFHPSKHSEMEDLISKQIAMDLETRQKLLAIAESRQRAQMGLHDVDRRIQDLLLQDYLSRQFKPSESTSAPHARLNVRVEAPVMQGSSVGVQSDVDKKTTGTSTGAYLEQSLPRRDDQSYTIPSPQLQPLPIHGPCICGAKSVASAREQQSVVSQGQQTEAIARPQTAPGSCLCSCQSQLASSPRTFHASPPFSSPERQVEFELELRKKGPLKPYQMTPHEVHETLKSRNTAYFLQFEEDPSLEVEQQREVTSNVKPQMEVVTMKIPKPRPGTQLPAYRPSSAHGSKKTAKVKGPPKQNINRAARFGGSTQQGGTSQSDYELNLAGQGVLLEQFGAANLLRTTPGRSHLSITITDSSADSMQSPDGDSRYSSLQHPSRKPHKSPQPKKREKLNVRGEMEGGEGSPTNLSQKEGSGSPSTALSSPKLNLPKQNSELPANDSDSVYNYLGDNSNSVPTLQEYLEKNHPKYLDAAEKRRRCIAEMSYLRHLRQQSRRRLLELEGDNMCANQKQQWRSRCVSRPRPVLKKRPVMRMTKSACARRYMFLPENQQRLLEIKKKEERRTNRLMAELYTRKLQEKVLKGTATIRSSVSVLSGL</sequence>
<feature type="domain" description="ALMS motif" evidence="5">
    <location>
        <begin position="2066"/>
        <end position="2191"/>
    </location>
</feature>
<feature type="compositionally biased region" description="Basic residues" evidence="4">
    <location>
        <begin position="1986"/>
        <end position="2000"/>
    </location>
</feature>
<feature type="region of interest" description="Disordered" evidence="4">
    <location>
        <begin position="708"/>
        <end position="739"/>
    </location>
</feature>
<evidence type="ECO:0000256" key="3">
    <source>
        <dbReference type="ARBA" id="ARBA00023212"/>
    </source>
</evidence>
<gene>
    <name evidence="7" type="primary">LOC113204738</name>
</gene>
<reference evidence="7" key="1">
    <citation type="journal article" date="2018" name="Proc. Natl. Acad. Sci. U.S.A.">
        <title>Phylogenomics and the evolution of hemipteroid insects.</title>
        <authorList>
            <person name="Johnson K.P."/>
            <person name="Dietrich C.H."/>
            <person name="Friedrich F."/>
            <person name="Beutel R.G."/>
            <person name="Wipfler B."/>
            <person name="Peters R.S."/>
            <person name="Allen J.M."/>
            <person name="Petersen M."/>
            <person name="Donath A."/>
            <person name="Walden K.K."/>
            <person name="Kozlov A.M."/>
            <person name="Podsiadlowski L."/>
            <person name="Mayer C."/>
            <person name="Meusemann K."/>
            <person name="Vasilikopoulos A."/>
            <person name="Waterhouse R.M."/>
            <person name="Cameron S.L."/>
            <person name="Weirauch C."/>
            <person name="Swanson D.R."/>
            <person name="Percy D.M."/>
            <person name="Hardy N.B."/>
            <person name="Terry I."/>
            <person name="Liu S."/>
            <person name="Zhou X."/>
            <person name="Misof B."/>
            <person name="Robertson H.M."/>
            <person name="Yoshizawa K."/>
        </authorList>
    </citation>
    <scope>NUCLEOTIDE SEQUENCE</scope>
    <source>
        <tissue evidence="7">Whole organism</tissue>
    </source>
</reference>
<feature type="compositionally biased region" description="Basic and acidic residues" evidence="4">
    <location>
        <begin position="917"/>
        <end position="931"/>
    </location>
</feature>
<feature type="compositionally biased region" description="Polar residues" evidence="4">
    <location>
        <begin position="40"/>
        <end position="50"/>
    </location>
</feature>
<reference evidence="7" key="2">
    <citation type="submission" date="2025-08" db="UniProtKB">
        <authorList>
            <consortium name="RefSeq"/>
        </authorList>
    </citation>
    <scope>IDENTIFICATION</scope>
    <source>
        <tissue evidence="7">Whole organism</tissue>
    </source>
</reference>
<feature type="region of interest" description="Disordered" evidence="4">
    <location>
        <begin position="165"/>
        <end position="251"/>
    </location>
</feature>
<feature type="compositionally biased region" description="Basic and acidic residues" evidence="4">
    <location>
        <begin position="882"/>
        <end position="892"/>
    </location>
</feature>
<evidence type="ECO:0000313" key="7">
    <source>
        <dbReference type="RefSeq" id="XP_052128794.1"/>
    </source>
</evidence>
<feature type="region of interest" description="Disordered" evidence="4">
    <location>
        <begin position="404"/>
        <end position="433"/>
    </location>
</feature>
<feature type="compositionally biased region" description="Low complexity" evidence="4">
    <location>
        <begin position="276"/>
        <end position="289"/>
    </location>
</feature>
<comment type="subcellular location">
    <subcellularLocation>
        <location evidence="1">Cytoplasm</location>
        <location evidence="1">Cytoskeleton</location>
        <location evidence="1">Microtubule organizing center</location>
        <location evidence="1">Centrosome</location>
    </subcellularLocation>
</comment>
<feature type="compositionally biased region" description="Low complexity" evidence="4">
    <location>
        <begin position="1060"/>
        <end position="1091"/>
    </location>
</feature>
<keyword evidence="3" id="KW-0206">Cytoskeleton</keyword>
<evidence type="ECO:0000256" key="4">
    <source>
        <dbReference type="SAM" id="MobiDB-lite"/>
    </source>
</evidence>
<feature type="compositionally biased region" description="Polar residues" evidence="4">
    <location>
        <begin position="365"/>
        <end position="380"/>
    </location>
</feature>
<dbReference type="KEGG" id="foc:113204738"/>
<proteinExistence type="predicted"/>
<dbReference type="Proteomes" id="UP000504606">
    <property type="component" value="Unplaced"/>
</dbReference>
<dbReference type="Pfam" id="PF15309">
    <property type="entry name" value="ALMS_motif"/>
    <property type="match status" value="1"/>
</dbReference>
<name>A0A9C6X447_FRAOC</name>
<feature type="compositionally biased region" description="Polar residues" evidence="4">
    <location>
        <begin position="220"/>
        <end position="235"/>
    </location>
</feature>
<feature type="compositionally biased region" description="Polar residues" evidence="4">
    <location>
        <begin position="2014"/>
        <end position="2051"/>
    </location>
</feature>
<evidence type="ECO:0000256" key="1">
    <source>
        <dbReference type="ARBA" id="ARBA00004300"/>
    </source>
</evidence>
<feature type="compositionally biased region" description="Polar residues" evidence="4">
    <location>
        <begin position="176"/>
        <end position="201"/>
    </location>
</feature>
<feature type="compositionally biased region" description="Basic and acidic residues" evidence="4">
    <location>
        <begin position="1347"/>
        <end position="1360"/>
    </location>
</feature>
<feature type="region of interest" description="Disordered" evidence="4">
    <location>
        <begin position="1963"/>
        <end position="2051"/>
    </location>
</feature>
<feature type="compositionally biased region" description="Basic and acidic residues" evidence="4">
    <location>
        <begin position="1007"/>
        <end position="1038"/>
    </location>
</feature>
<dbReference type="RefSeq" id="XP_052128794.1">
    <property type="nucleotide sequence ID" value="XM_052272834.1"/>
</dbReference>